<evidence type="ECO:0000313" key="1">
    <source>
        <dbReference type="EMBL" id="MFB9898191.1"/>
    </source>
</evidence>
<reference evidence="1 2" key="1">
    <citation type="submission" date="2024-09" db="EMBL/GenBank/DDBJ databases">
        <authorList>
            <person name="Sun Q."/>
            <person name="Mori K."/>
        </authorList>
    </citation>
    <scope>NUCLEOTIDE SEQUENCE [LARGE SCALE GENOMIC DNA]</scope>
    <source>
        <strain evidence="1 2">ATCC 51272</strain>
    </source>
</reference>
<evidence type="ECO:0000313" key="2">
    <source>
        <dbReference type="Proteomes" id="UP001589688"/>
    </source>
</evidence>
<keyword evidence="2" id="KW-1185">Reference proteome</keyword>
<name>A0ABV5ZPL9_9BACT</name>
<sequence length="96" mass="11008">MKAFVVEHEAVFALQTEQMGAGAVQPCMVDALKISGINQSSFPNPFARSAWRRTSPFFDFSLTEAELREIKALDLKKSQWFEHHDPETVKMFMGWK</sequence>
<organism evidence="1 2">
    <name type="scientific">Hallella seregens ATCC 51272</name>
    <dbReference type="NCBI Taxonomy" id="1336250"/>
    <lineage>
        <taxon>Bacteria</taxon>
        <taxon>Pseudomonadati</taxon>
        <taxon>Bacteroidota</taxon>
        <taxon>Bacteroidia</taxon>
        <taxon>Bacteroidales</taxon>
        <taxon>Prevotellaceae</taxon>
        <taxon>Hallella</taxon>
    </lineage>
</organism>
<protein>
    <submittedName>
        <fullName evidence="1">Uncharacterized protein</fullName>
    </submittedName>
</protein>
<gene>
    <name evidence="1" type="ORF">ACFFK8_10430</name>
</gene>
<dbReference type="EMBL" id="JBHLZF010000002">
    <property type="protein sequence ID" value="MFB9898191.1"/>
    <property type="molecule type" value="Genomic_DNA"/>
</dbReference>
<accession>A0ABV5ZPL9</accession>
<comment type="caution">
    <text evidence="1">The sequence shown here is derived from an EMBL/GenBank/DDBJ whole genome shotgun (WGS) entry which is preliminary data.</text>
</comment>
<dbReference type="RefSeq" id="WP_156925009.1">
    <property type="nucleotide sequence ID" value="NZ_JBHLZF010000002.1"/>
</dbReference>
<dbReference type="Proteomes" id="UP001589688">
    <property type="component" value="Unassembled WGS sequence"/>
</dbReference>
<proteinExistence type="predicted"/>